<evidence type="ECO:0000256" key="6">
    <source>
        <dbReference type="ARBA" id="ARBA00023027"/>
    </source>
</evidence>
<name>A0A0D2D3J4_9EURO</name>
<feature type="domain" description="Enoyl reductase (ER)" evidence="8">
    <location>
        <begin position="19"/>
        <end position="366"/>
    </location>
</feature>
<gene>
    <name evidence="9" type="ORF">PV04_00283</name>
</gene>
<keyword evidence="4 7" id="KW-0862">Zinc</keyword>
<protein>
    <recommendedName>
        <fullName evidence="8">Enoyl reductase (ER) domain-containing protein</fullName>
    </recommendedName>
</protein>
<dbReference type="InterPro" id="IPR002328">
    <property type="entry name" value="ADH_Zn_CS"/>
</dbReference>
<keyword evidence="6" id="KW-0520">NAD</keyword>
<dbReference type="PROSITE" id="PS00059">
    <property type="entry name" value="ADH_ZINC"/>
    <property type="match status" value="1"/>
</dbReference>
<evidence type="ECO:0000256" key="1">
    <source>
        <dbReference type="ARBA" id="ARBA00001947"/>
    </source>
</evidence>
<keyword evidence="5" id="KW-0560">Oxidoreductase</keyword>
<dbReference type="Proteomes" id="UP000054266">
    <property type="component" value="Unassembled WGS sequence"/>
</dbReference>
<evidence type="ECO:0000256" key="2">
    <source>
        <dbReference type="ARBA" id="ARBA00008072"/>
    </source>
</evidence>
<keyword evidence="10" id="KW-1185">Reference proteome</keyword>
<dbReference type="AlphaFoldDB" id="A0A0D2D3J4"/>
<dbReference type="PANTHER" id="PTHR42940">
    <property type="entry name" value="ALCOHOL DEHYDROGENASE 1-RELATED"/>
    <property type="match status" value="1"/>
</dbReference>
<dbReference type="SUPFAM" id="SSF51735">
    <property type="entry name" value="NAD(P)-binding Rossmann-fold domains"/>
    <property type="match status" value="1"/>
</dbReference>
<evidence type="ECO:0000256" key="7">
    <source>
        <dbReference type="RuleBase" id="RU361277"/>
    </source>
</evidence>
<evidence type="ECO:0000313" key="10">
    <source>
        <dbReference type="Proteomes" id="UP000054266"/>
    </source>
</evidence>
<dbReference type="SUPFAM" id="SSF50129">
    <property type="entry name" value="GroES-like"/>
    <property type="match status" value="1"/>
</dbReference>
<proteinExistence type="inferred from homology"/>
<evidence type="ECO:0000259" key="8">
    <source>
        <dbReference type="SMART" id="SM00829"/>
    </source>
</evidence>
<dbReference type="Pfam" id="PF08240">
    <property type="entry name" value="ADH_N"/>
    <property type="match status" value="1"/>
</dbReference>
<dbReference type="GO" id="GO:0008270">
    <property type="term" value="F:zinc ion binding"/>
    <property type="evidence" value="ECO:0007669"/>
    <property type="project" value="InterPro"/>
</dbReference>
<dbReference type="PANTHER" id="PTHR42940:SF5">
    <property type="entry name" value="ALCOHOL DEHYDROGENASE 2"/>
    <property type="match status" value="1"/>
</dbReference>
<dbReference type="InterPro" id="IPR011032">
    <property type="entry name" value="GroES-like_sf"/>
</dbReference>
<dbReference type="Gene3D" id="3.90.180.10">
    <property type="entry name" value="Medium-chain alcohol dehydrogenases, catalytic domain"/>
    <property type="match status" value="1"/>
</dbReference>
<organism evidence="9 10">
    <name type="scientific">Phialophora macrospora</name>
    <dbReference type="NCBI Taxonomy" id="1851006"/>
    <lineage>
        <taxon>Eukaryota</taxon>
        <taxon>Fungi</taxon>
        <taxon>Dikarya</taxon>
        <taxon>Ascomycota</taxon>
        <taxon>Pezizomycotina</taxon>
        <taxon>Eurotiomycetes</taxon>
        <taxon>Chaetothyriomycetidae</taxon>
        <taxon>Chaetothyriales</taxon>
        <taxon>Herpotrichiellaceae</taxon>
        <taxon>Phialophora</taxon>
    </lineage>
</organism>
<comment type="similarity">
    <text evidence="2 7">Belongs to the zinc-containing alcohol dehydrogenase family.</text>
</comment>
<dbReference type="CDD" id="cd08297">
    <property type="entry name" value="CAD3"/>
    <property type="match status" value="1"/>
</dbReference>
<dbReference type="EMBL" id="KN846956">
    <property type="protein sequence ID" value="KIW72061.1"/>
    <property type="molecule type" value="Genomic_DNA"/>
</dbReference>
<dbReference type="GO" id="GO:0005737">
    <property type="term" value="C:cytoplasm"/>
    <property type="evidence" value="ECO:0007669"/>
    <property type="project" value="TreeGrafter"/>
</dbReference>
<dbReference type="STRING" id="5601.A0A0D2D3J4"/>
<dbReference type="InterPro" id="IPR013149">
    <property type="entry name" value="ADH-like_C"/>
</dbReference>
<keyword evidence="3 7" id="KW-0479">Metal-binding</keyword>
<dbReference type="InterPro" id="IPR036291">
    <property type="entry name" value="NAD(P)-bd_dom_sf"/>
</dbReference>
<sequence>MATVEVPSRHKALVYDNPGSISTKIEEVETPKPGAGELLVNLTHSGVCHSDMGVMCNAWTWLPAPTQKGQVGGHEGVGTIAALGTGAESSGYKIGDRVGIKWLAYACGNCTPCLAGADASCTSAKISGYYYPGTFQQYVIAPAHYATPIPDGVPSDLAAPLLCGGVTVYAALKKLIDEGVRPGDWVVIPGGGGGLGHLALQIGSRGMGFRMVGVDMGEKEKLVKECGAEAFLDLSKYSRDDEGTKKLVEDVKGITGGGAAGVVVCTANNTAYAQGLSFLKFRGVLVCVGVPEGPLVPIATANPATMLASELKIIGSAVGNRKEAIETLEFAKRGIVKTHFTVEPMSKLTETFEKMDKGQLHGRVVIDLSG</sequence>
<dbReference type="Gene3D" id="3.40.50.720">
    <property type="entry name" value="NAD(P)-binding Rossmann-like Domain"/>
    <property type="match status" value="1"/>
</dbReference>
<dbReference type="InterPro" id="IPR020843">
    <property type="entry name" value="ER"/>
</dbReference>
<dbReference type="SMART" id="SM00829">
    <property type="entry name" value="PKS_ER"/>
    <property type="match status" value="1"/>
</dbReference>
<accession>A0A0D2D3J4</accession>
<dbReference type="Pfam" id="PF00107">
    <property type="entry name" value="ADH_zinc_N"/>
    <property type="match status" value="1"/>
</dbReference>
<evidence type="ECO:0000256" key="3">
    <source>
        <dbReference type="ARBA" id="ARBA00022723"/>
    </source>
</evidence>
<reference evidence="9 10" key="1">
    <citation type="submission" date="2015-01" db="EMBL/GenBank/DDBJ databases">
        <title>The Genome Sequence of Capronia semiimmersa CBS27337.</title>
        <authorList>
            <consortium name="The Broad Institute Genomics Platform"/>
            <person name="Cuomo C."/>
            <person name="de Hoog S."/>
            <person name="Gorbushina A."/>
            <person name="Stielow B."/>
            <person name="Teixiera M."/>
            <person name="Abouelleil A."/>
            <person name="Chapman S.B."/>
            <person name="Priest M."/>
            <person name="Young S.K."/>
            <person name="Wortman J."/>
            <person name="Nusbaum C."/>
            <person name="Birren B."/>
        </authorList>
    </citation>
    <scope>NUCLEOTIDE SEQUENCE [LARGE SCALE GENOMIC DNA]</scope>
    <source>
        <strain evidence="9 10">CBS 27337</strain>
    </source>
</reference>
<evidence type="ECO:0000256" key="5">
    <source>
        <dbReference type="ARBA" id="ARBA00023002"/>
    </source>
</evidence>
<dbReference type="GO" id="GO:0004022">
    <property type="term" value="F:alcohol dehydrogenase (NAD+) activity"/>
    <property type="evidence" value="ECO:0007669"/>
    <property type="project" value="TreeGrafter"/>
</dbReference>
<dbReference type="FunFam" id="3.40.50.720:FF:000039">
    <property type="entry name" value="Alcohol dehydrogenase AdhP"/>
    <property type="match status" value="1"/>
</dbReference>
<dbReference type="InterPro" id="IPR013154">
    <property type="entry name" value="ADH-like_N"/>
</dbReference>
<evidence type="ECO:0000313" key="9">
    <source>
        <dbReference type="EMBL" id="KIW72061.1"/>
    </source>
</evidence>
<dbReference type="HOGENOM" id="CLU_026673_20_1_1"/>
<comment type="cofactor">
    <cofactor evidence="1 7">
        <name>Zn(2+)</name>
        <dbReference type="ChEBI" id="CHEBI:29105"/>
    </cofactor>
</comment>
<evidence type="ECO:0000256" key="4">
    <source>
        <dbReference type="ARBA" id="ARBA00022833"/>
    </source>
</evidence>